<dbReference type="PANTHER" id="PTHR40077:SF1">
    <property type="entry name" value="MEMBRANE PROTEIN"/>
    <property type="match status" value="1"/>
</dbReference>
<evidence type="ECO:0000256" key="2">
    <source>
        <dbReference type="ARBA" id="ARBA00022475"/>
    </source>
</evidence>
<evidence type="ECO:0000256" key="1">
    <source>
        <dbReference type="ARBA" id="ARBA00004651"/>
    </source>
</evidence>
<feature type="transmembrane region" description="Helical" evidence="6">
    <location>
        <begin position="6"/>
        <end position="26"/>
    </location>
</feature>
<protein>
    <submittedName>
        <fullName evidence="8">Integral membrane protein</fullName>
    </submittedName>
</protein>
<dbReference type="NCBIfam" id="TIGR03954">
    <property type="entry name" value="integ_memb_HG"/>
    <property type="match status" value="1"/>
</dbReference>
<keyword evidence="2" id="KW-1003">Cell membrane</keyword>
<reference evidence="8 9" key="1">
    <citation type="submission" date="2018-09" db="EMBL/GenBank/DDBJ databases">
        <title>Genomic Encyclopedia of Archaeal and Bacterial Type Strains, Phase II (KMG-II): from individual species to whole genera.</title>
        <authorList>
            <person name="Goeker M."/>
        </authorList>
    </citation>
    <scope>NUCLEOTIDE SEQUENCE [LARGE SCALE GENOMIC DNA]</scope>
    <source>
        <strain evidence="8 9">DSM 26283</strain>
    </source>
</reference>
<keyword evidence="4 6" id="KW-1133">Transmembrane helix</keyword>
<dbReference type="OrthoDB" id="1121311at2"/>
<gene>
    <name evidence="8" type="ORF">BXY80_1535</name>
</gene>
<dbReference type="RefSeq" id="WP_120200661.1">
    <property type="nucleotide sequence ID" value="NZ_RAQJ01000002.1"/>
</dbReference>
<evidence type="ECO:0000313" key="8">
    <source>
        <dbReference type="EMBL" id="RKE95348.1"/>
    </source>
</evidence>
<evidence type="ECO:0000313" key="9">
    <source>
        <dbReference type="Proteomes" id="UP000284892"/>
    </source>
</evidence>
<comment type="subcellular location">
    <subcellularLocation>
        <location evidence="1">Cell membrane</location>
        <topology evidence="1">Multi-pass membrane protein</topology>
    </subcellularLocation>
</comment>
<dbReference type="EMBL" id="RAQJ01000002">
    <property type="protein sequence ID" value="RKE95348.1"/>
    <property type="molecule type" value="Genomic_DNA"/>
</dbReference>
<dbReference type="AlphaFoldDB" id="A0A420DMC7"/>
<feature type="transmembrane region" description="Helical" evidence="6">
    <location>
        <begin position="47"/>
        <end position="64"/>
    </location>
</feature>
<evidence type="ECO:0000256" key="3">
    <source>
        <dbReference type="ARBA" id="ARBA00022692"/>
    </source>
</evidence>
<feature type="domain" description="DUF3817" evidence="7">
    <location>
        <begin position="5"/>
        <end position="91"/>
    </location>
</feature>
<keyword evidence="3 6" id="KW-0812">Transmembrane</keyword>
<organism evidence="8 9">
    <name type="scientific">Ichthyenterobacterium magnum</name>
    <dbReference type="NCBI Taxonomy" id="1230530"/>
    <lineage>
        <taxon>Bacteria</taxon>
        <taxon>Pseudomonadati</taxon>
        <taxon>Bacteroidota</taxon>
        <taxon>Flavobacteriia</taxon>
        <taxon>Flavobacteriales</taxon>
        <taxon>Flavobacteriaceae</taxon>
        <taxon>Ichthyenterobacterium</taxon>
    </lineage>
</organism>
<sequence length="93" mass="10594">MLSLLNSFRVIAFLEGVSYILLLFIASPIKWFLGDPQYVKMLGMPHGLLFIAYIVLAVIIGSRLQWKGKTLRNVLLASIIPFGTFYVDKKYLK</sequence>
<keyword evidence="5 6" id="KW-0472">Membrane</keyword>
<evidence type="ECO:0000259" key="7">
    <source>
        <dbReference type="Pfam" id="PF12823"/>
    </source>
</evidence>
<dbReference type="PANTHER" id="PTHR40077">
    <property type="entry name" value="MEMBRANE PROTEIN-RELATED"/>
    <property type="match status" value="1"/>
</dbReference>
<evidence type="ECO:0000256" key="4">
    <source>
        <dbReference type="ARBA" id="ARBA00022989"/>
    </source>
</evidence>
<dbReference type="InterPro" id="IPR023845">
    <property type="entry name" value="DUF3817_TM"/>
</dbReference>
<evidence type="ECO:0000256" key="5">
    <source>
        <dbReference type="ARBA" id="ARBA00023136"/>
    </source>
</evidence>
<evidence type="ECO:0000256" key="6">
    <source>
        <dbReference type="SAM" id="Phobius"/>
    </source>
</evidence>
<dbReference type="GO" id="GO:0005886">
    <property type="term" value="C:plasma membrane"/>
    <property type="evidence" value="ECO:0007669"/>
    <property type="project" value="UniProtKB-SubCell"/>
</dbReference>
<name>A0A420DMC7_9FLAO</name>
<proteinExistence type="predicted"/>
<accession>A0A420DMC7</accession>
<dbReference type="Proteomes" id="UP000284892">
    <property type="component" value="Unassembled WGS sequence"/>
</dbReference>
<comment type="caution">
    <text evidence="8">The sequence shown here is derived from an EMBL/GenBank/DDBJ whole genome shotgun (WGS) entry which is preliminary data.</text>
</comment>
<keyword evidence="9" id="KW-1185">Reference proteome</keyword>
<dbReference type="Pfam" id="PF12823">
    <property type="entry name" value="DUF3817"/>
    <property type="match status" value="1"/>
</dbReference>